<name>A0A1E5QDU1_9CYAN</name>
<dbReference type="PRINTS" id="PR00344">
    <property type="entry name" value="BCTRLSENSOR"/>
</dbReference>
<dbReference type="SUPFAM" id="SSF47384">
    <property type="entry name" value="Homodimeric domain of signal transducing histidine kinase"/>
    <property type="match status" value="1"/>
</dbReference>
<evidence type="ECO:0000256" key="1">
    <source>
        <dbReference type="ARBA" id="ARBA00000085"/>
    </source>
</evidence>
<keyword evidence="3" id="KW-0597">Phosphoprotein</keyword>
<dbReference type="InterPro" id="IPR029016">
    <property type="entry name" value="GAF-like_dom_sf"/>
</dbReference>
<dbReference type="InterPro" id="IPR003594">
    <property type="entry name" value="HATPase_dom"/>
</dbReference>
<dbReference type="InterPro" id="IPR005467">
    <property type="entry name" value="His_kinase_dom"/>
</dbReference>
<evidence type="ECO:0000256" key="4">
    <source>
        <dbReference type="ARBA" id="ARBA00022679"/>
    </source>
</evidence>
<evidence type="ECO:0000256" key="3">
    <source>
        <dbReference type="ARBA" id="ARBA00022553"/>
    </source>
</evidence>
<dbReference type="CDD" id="cd00082">
    <property type="entry name" value="HisKA"/>
    <property type="match status" value="1"/>
</dbReference>
<dbReference type="SMART" id="SM00388">
    <property type="entry name" value="HisKA"/>
    <property type="match status" value="1"/>
</dbReference>
<dbReference type="PROSITE" id="PS50109">
    <property type="entry name" value="HIS_KIN"/>
    <property type="match status" value="1"/>
</dbReference>
<evidence type="ECO:0000256" key="6">
    <source>
        <dbReference type="ARBA" id="ARBA00023012"/>
    </source>
</evidence>
<dbReference type="OrthoDB" id="9773956at2"/>
<dbReference type="Gene3D" id="3.30.450.40">
    <property type="match status" value="1"/>
</dbReference>
<proteinExistence type="predicted"/>
<organism evidence="8">
    <name type="scientific">Desertifilum tharense IPPAS B-1220</name>
    <dbReference type="NCBI Taxonomy" id="1781255"/>
    <lineage>
        <taxon>Bacteria</taxon>
        <taxon>Bacillati</taxon>
        <taxon>Cyanobacteriota</taxon>
        <taxon>Cyanophyceae</taxon>
        <taxon>Desertifilales</taxon>
        <taxon>Desertifilaceae</taxon>
        <taxon>Desertifilum</taxon>
    </lineage>
</organism>
<dbReference type="CDD" id="cd00075">
    <property type="entry name" value="HATPase"/>
    <property type="match status" value="1"/>
</dbReference>
<dbReference type="RefSeq" id="WP_069969548.1">
    <property type="nucleotide sequence ID" value="NZ_CM124774.1"/>
</dbReference>
<dbReference type="InterPro" id="IPR004358">
    <property type="entry name" value="Sig_transdc_His_kin-like_C"/>
</dbReference>
<evidence type="ECO:0000313" key="8">
    <source>
        <dbReference type="EMBL" id="OEJ72832.1"/>
    </source>
</evidence>
<dbReference type="PANTHER" id="PTHR43711">
    <property type="entry name" value="TWO-COMPONENT HISTIDINE KINASE"/>
    <property type="match status" value="1"/>
</dbReference>
<dbReference type="STRING" id="1781255.BH720_22950"/>
<sequence length="436" mass="48605">MLMPASSEFVALCRSQVSLLTEGLGASLSVVYLTEELVEDLPTQLVPIVAHPEVARNWQPERSRTFLPETSGSQPDNLAWHQRALLPNQPKAGRTDPQPAWTAEATLMHQRQLVFPLMHESIVMGLLVTGRDDRAWNQGEKEQIQQIADSIALACVLDQRAQWLQEEEQHSRQRIAQQHDILDNLLHQFRNPLTALRTFGKLLVKRLNQSDRNYQIAESIVQQSDRLQDLLQQFDRAIEIVEVDKESVIVDSIDVQSRPQALLPAANALGQNTLPLEACDIRQLLLPLIHSAEAIAQDKQQTLNARLTHPLPLVQANPQALREVLSNILDNAIKYTPPGGCVYLETNEQTPATLCIQISDTGPGIPAQDLEHIFERHYRGVQAETPIPGTGLGLAIAKDLIEQMQGKIQVLSPAVHPQILNRGTTFIVCLQHAAVR</sequence>
<dbReference type="SUPFAM" id="SSF55874">
    <property type="entry name" value="ATPase domain of HSP90 chaperone/DNA topoisomerase II/histidine kinase"/>
    <property type="match status" value="1"/>
</dbReference>
<reference evidence="8" key="1">
    <citation type="submission" date="2016-09" db="EMBL/GenBank/DDBJ databases">
        <title>Draft genome of thermotolerant cyanobacterium Desertifilum sp. strain IPPAS B-1220.</title>
        <authorList>
            <person name="Sinetova M.A."/>
            <person name="Bolakhan K."/>
            <person name="Zayadan B.K."/>
            <person name="Mironov K.S."/>
            <person name="Ustinova V."/>
            <person name="Kupriyanova E.V."/>
            <person name="Sidorov R.A."/>
            <person name="Skrypnik A.N."/>
            <person name="Gogoleva N.E."/>
            <person name="Gogolev Y.V."/>
            <person name="Los D.A."/>
        </authorList>
    </citation>
    <scope>NUCLEOTIDE SEQUENCE [LARGE SCALE GENOMIC DNA]</scope>
    <source>
        <strain evidence="8">IPPAS B-1220</strain>
    </source>
</reference>
<dbReference type="AlphaFoldDB" id="A0A1E5QDU1"/>
<dbReference type="InterPro" id="IPR003661">
    <property type="entry name" value="HisK_dim/P_dom"/>
</dbReference>
<keyword evidence="6" id="KW-0902">Two-component regulatory system</keyword>
<dbReference type="InterPro" id="IPR050736">
    <property type="entry name" value="Sensor_HK_Regulatory"/>
</dbReference>
<gene>
    <name evidence="8" type="ORF">BH720_22950</name>
</gene>
<dbReference type="GO" id="GO:0000155">
    <property type="term" value="F:phosphorelay sensor kinase activity"/>
    <property type="evidence" value="ECO:0007669"/>
    <property type="project" value="InterPro"/>
</dbReference>
<dbReference type="Gene3D" id="3.30.565.10">
    <property type="entry name" value="Histidine kinase-like ATPase, C-terminal domain"/>
    <property type="match status" value="1"/>
</dbReference>
<evidence type="ECO:0000259" key="7">
    <source>
        <dbReference type="PROSITE" id="PS50109"/>
    </source>
</evidence>
<keyword evidence="4" id="KW-0808">Transferase</keyword>
<evidence type="ECO:0000256" key="2">
    <source>
        <dbReference type="ARBA" id="ARBA00012438"/>
    </source>
</evidence>
<dbReference type="Pfam" id="PF00512">
    <property type="entry name" value="HisKA"/>
    <property type="match status" value="1"/>
</dbReference>
<dbReference type="SMART" id="SM00387">
    <property type="entry name" value="HATPase_c"/>
    <property type="match status" value="1"/>
</dbReference>
<feature type="domain" description="Histidine kinase" evidence="7">
    <location>
        <begin position="184"/>
        <end position="434"/>
    </location>
</feature>
<dbReference type="InterPro" id="IPR036890">
    <property type="entry name" value="HATPase_C_sf"/>
</dbReference>
<dbReference type="InterPro" id="IPR036097">
    <property type="entry name" value="HisK_dim/P_sf"/>
</dbReference>
<dbReference type="SUPFAM" id="SSF55781">
    <property type="entry name" value="GAF domain-like"/>
    <property type="match status" value="1"/>
</dbReference>
<protein>
    <recommendedName>
        <fullName evidence="2">histidine kinase</fullName>
        <ecNumber evidence="2">2.7.13.3</ecNumber>
    </recommendedName>
</protein>
<evidence type="ECO:0000256" key="5">
    <source>
        <dbReference type="ARBA" id="ARBA00022777"/>
    </source>
</evidence>
<comment type="caution">
    <text evidence="8">The sequence shown here is derived from an EMBL/GenBank/DDBJ whole genome shotgun (WGS) entry which is preliminary data.</text>
</comment>
<dbReference type="EC" id="2.7.13.3" evidence="2"/>
<dbReference type="Pfam" id="PF02518">
    <property type="entry name" value="HATPase_c"/>
    <property type="match status" value="1"/>
</dbReference>
<dbReference type="InterPro" id="IPR003018">
    <property type="entry name" value="GAF"/>
</dbReference>
<dbReference type="PANTHER" id="PTHR43711:SF26">
    <property type="entry name" value="SENSOR HISTIDINE KINASE RCSC"/>
    <property type="match status" value="1"/>
</dbReference>
<dbReference type="Gene3D" id="1.10.287.130">
    <property type="match status" value="1"/>
</dbReference>
<dbReference type="EMBL" id="MJGC01000110">
    <property type="protein sequence ID" value="OEJ72832.1"/>
    <property type="molecule type" value="Genomic_DNA"/>
</dbReference>
<comment type="catalytic activity">
    <reaction evidence="1">
        <text>ATP + protein L-histidine = ADP + protein N-phospho-L-histidine.</text>
        <dbReference type="EC" id="2.7.13.3"/>
    </reaction>
</comment>
<dbReference type="Pfam" id="PF01590">
    <property type="entry name" value="GAF"/>
    <property type="match status" value="1"/>
</dbReference>
<accession>A0A1E5QDU1</accession>
<keyword evidence="5" id="KW-0418">Kinase</keyword>